<comment type="caution">
    <text evidence="2">The sequence shown here is derived from an EMBL/GenBank/DDBJ whole genome shotgun (WGS) entry which is preliminary data.</text>
</comment>
<accession>A0A0F0L0F9</accession>
<dbReference type="AlphaFoldDB" id="A0A0F0L0F9"/>
<feature type="region of interest" description="Disordered" evidence="1">
    <location>
        <begin position="41"/>
        <end position="68"/>
    </location>
</feature>
<name>A0A0F0L0F9_9MICO</name>
<organism evidence="2 3">
    <name type="scientific">Microbacterium azadirachtae</name>
    <dbReference type="NCBI Taxonomy" id="582680"/>
    <lineage>
        <taxon>Bacteria</taxon>
        <taxon>Bacillati</taxon>
        <taxon>Actinomycetota</taxon>
        <taxon>Actinomycetes</taxon>
        <taxon>Micrococcales</taxon>
        <taxon>Microbacteriaceae</taxon>
        <taxon>Microbacterium</taxon>
    </lineage>
</organism>
<gene>
    <name evidence="2" type="ORF">RL72_00974</name>
</gene>
<evidence type="ECO:0000256" key="1">
    <source>
        <dbReference type="SAM" id="MobiDB-lite"/>
    </source>
</evidence>
<evidence type="ECO:0000313" key="2">
    <source>
        <dbReference type="EMBL" id="KJL26642.1"/>
    </source>
</evidence>
<sequence>MDAGSSLLDWIKGWVSAACDNDAMESFFSLPQKNVLNRHSWATRAESGSRPGSNAFATGGADRPAWAV</sequence>
<evidence type="ECO:0000313" key="3">
    <source>
        <dbReference type="Proteomes" id="UP000033448"/>
    </source>
</evidence>
<proteinExistence type="predicted"/>
<dbReference type="Proteomes" id="UP000033448">
    <property type="component" value="Unassembled WGS sequence"/>
</dbReference>
<dbReference type="EMBL" id="JYIT01000063">
    <property type="protein sequence ID" value="KJL26642.1"/>
    <property type="molecule type" value="Genomic_DNA"/>
</dbReference>
<keyword evidence="3" id="KW-1185">Reference proteome</keyword>
<protein>
    <submittedName>
        <fullName evidence="2">Uncharacterized protein</fullName>
    </submittedName>
</protein>
<reference evidence="2 3" key="1">
    <citation type="submission" date="2015-02" db="EMBL/GenBank/DDBJ databases">
        <title>Draft genome sequences of ten Microbacterium spp. with emphasis on heavy metal contaminated environments.</title>
        <authorList>
            <person name="Corretto E."/>
        </authorList>
    </citation>
    <scope>NUCLEOTIDE SEQUENCE [LARGE SCALE GENOMIC DNA]</scope>
    <source>
        <strain evidence="2 3">DSM 23848</strain>
    </source>
</reference>